<dbReference type="AlphaFoldDB" id="A0A1H7GQD5"/>
<evidence type="ECO:0000313" key="2">
    <source>
        <dbReference type="Proteomes" id="UP000186015"/>
    </source>
</evidence>
<evidence type="ECO:0000313" key="1">
    <source>
        <dbReference type="EMBL" id="SEK40363.1"/>
    </source>
</evidence>
<accession>A0A1H7GQD5</accession>
<name>A0A1H7GQD5_RUMAL</name>
<gene>
    <name evidence="1" type="ORF">SAMN05216469_102219</name>
</gene>
<dbReference type="Proteomes" id="UP000186015">
    <property type="component" value="Unassembled WGS sequence"/>
</dbReference>
<proteinExistence type="predicted"/>
<organism evidence="1 2">
    <name type="scientific">Ruminococcus albus</name>
    <dbReference type="NCBI Taxonomy" id="1264"/>
    <lineage>
        <taxon>Bacteria</taxon>
        <taxon>Bacillati</taxon>
        <taxon>Bacillota</taxon>
        <taxon>Clostridia</taxon>
        <taxon>Eubacteriales</taxon>
        <taxon>Oscillospiraceae</taxon>
        <taxon>Ruminococcus</taxon>
    </lineage>
</organism>
<dbReference type="EMBL" id="FOAT01000002">
    <property type="protein sequence ID" value="SEK40363.1"/>
    <property type="molecule type" value="Genomic_DNA"/>
</dbReference>
<protein>
    <submittedName>
        <fullName evidence="1">Uncharacterized protein</fullName>
    </submittedName>
</protein>
<reference evidence="1 2" key="1">
    <citation type="submission" date="2016-10" db="EMBL/GenBank/DDBJ databases">
        <authorList>
            <person name="de Groot N.N."/>
        </authorList>
    </citation>
    <scope>NUCLEOTIDE SEQUENCE [LARGE SCALE GENOMIC DNA]</scope>
    <source>
        <strain evidence="1 2">KH2T6</strain>
    </source>
</reference>
<sequence>MKKFTMTNLYSYNELYLSLYLESEETLFVVHTERSECAGTPVTSISG</sequence>